<dbReference type="EMBL" id="BAAACP010000010">
    <property type="protein sequence ID" value="GAA0864448.1"/>
    <property type="molecule type" value="Genomic_DNA"/>
</dbReference>
<evidence type="ECO:0000256" key="1">
    <source>
        <dbReference type="SAM" id="Phobius"/>
    </source>
</evidence>
<evidence type="ECO:0000313" key="2">
    <source>
        <dbReference type="EMBL" id="GAA0864448.1"/>
    </source>
</evidence>
<keyword evidence="3" id="KW-1185">Reference proteome</keyword>
<organism evidence="2 3">
    <name type="scientific">Paraclostridium tenue</name>
    <dbReference type="NCBI Taxonomy" id="1737"/>
    <lineage>
        <taxon>Bacteria</taxon>
        <taxon>Bacillati</taxon>
        <taxon>Bacillota</taxon>
        <taxon>Clostridia</taxon>
        <taxon>Peptostreptococcales</taxon>
        <taxon>Peptostreptococcaceae</taxon>
        <taxon>Paraclostridium</taxon>
    </lineage>
</organism>
<evidence type="ECO:0000313" key="3">
    <source>
        <dbReference type="Proteomes" id="UP001400965"/>
    </source>
</evidence>
<proteinExistence type="predicted"/>
<keyword evidence="1" id="KW-0812">Transmembrane</keyword>
<name>A0ABN1M5C1_9FIRM</name>
<keyword evidence="1" id="KW-0472">Membrane</keyword>
<comment type="caution">
    <text evidence="2">The sequence shown here is derived from an EMBL/GenBank/DDBJ whole genome shotgun (WGS) entry which is preliminary data.</text>
</comment>
<feature type="transmembrane region" description="Helical" evidence="1">
    <location>
        <begin position="20"/>
        <end position="40"/>
    </location>
</feature>
<dbReference type="Proteomes" id="UP001400965">
    <property type="component" value="Unassembled WGS sequence"/>
</dbReference>
<dbReference type="RefSeq" id="WP_346045118.1">
    <property type="nucleotide sequence ID" value="NZ_BAAACP010000010.1"/>
</dbReference>
<protein>
    <submittedName>
        <fullName evidence="2">Uncharacterized protein</fullName>
    </submittedName>
</protein>
<reference evidence="2 3" key="1">
    <citation type="journal article" date="2019" name="Int. J. Syst. Evol. Microbiol.">
        <title>The Global Catalogue of Microorganisms (GCM) 10K type strain sequencing project: providing services to taxonomists for standard genome sequencing and annotation.</title>
        <authorList>
            <consortium name="The Broad Institute Genomics Platform"/>
            <consortium name="The Broad Institute Genome Sequencing Center for Infectious Disease"/>
            <person name="Wu L."/>
            <person name="Ma J."/>
        </authorList>
    </citation>
    <scope>NUCLEOTIDE SEQUENCE [LARGE SCALE GENOMIC DNA]</scope>
    <source>
        <strain evidence="2 3">JCM 6486</strain>
    </source>
</reference>
<keyword evidence="1" id="KW-1133">Transmembrane helix</keyword>
<gene>
    <name evidence="2" type="ORF">GCM10008917_17930</name>
</gene>
<accession>A0ABN1M5C1</accession>
<sequence>MDNIKSINLFNEKEKFKKDINILNLTVLVTILIMLLLDAIKIYKLNDLELYVNEGKKAVDSLDNVNITNSNGLHIKKVNNIIQLIQNNNIENIEIGNNILKVKGKVNNSQEIKHYIKLLQNIEDLKMEPNINSINREDELYKFEITTHIGVNNEN</sequence>